<evidence type="ECO:0000313" key="2">
    <source>
        <dbReference type="Proteomes" id="UP000593573"/>
    </source>
</evidence>
<dbReference type="EMBL" id="JABFAB010245791">
    <property type="protein sequence ID" value="MBA0672771.1"/>
    <property type="molecule type" value="Genomic_DNA"/>
</dbReference>
<accession>A0A7J8WCH5</accession>
<dbReference type="Proteomes" id="UP000593573">
    <property type="component" value="Unassembled WGS sequence"/>
</dbReference>
<organism evidence="1 2">
    <name type="scientific">Gossypium klotzschianum</name>
    <dbReference type="NCBI Taxonomy" id="34286"/>
    <lineage>
        <taxon>Eukaryota</taxon>
        <taxon>Viridiplantae</taxon>
        <taxon>Streptophyta</taxon>
        <taxon>Embryophyta</taxon>
        <taxon>Tracheophyta</taxon>
        <taxon>Spermatophyta</taxon>
        <taxon>Magnoliopsida</taxon>
        <taxon>eudicotyledons</taxon>
        <taxon>Gunneridae</taxon>
        <taxon>Pentapetalae</taxon>
        <taxon>rosids</taxon>
        <taxon>malvids</taxon>
        <taxon>Malvales</taxon>
        <taxon>Malvaceae</taxon>
        <taxon>Malvoideae</taxon>
        <taxon>Gossypium</taxon>
    </lineage>
</organism>
<dbReference type="OrthoDB" id="1938670at2759"/>
<proteinExistence type="predicted"/>
<dbReference type="AlphaFoldDB" id="A0A7J8WCH5"/>
<evidence type="ECO:0000313" key="1">
    <source>
        <dbReference type="EMBL" id="MBA0672771.1"/>
    </source>
</evidence>
<gene>
    <name evidence="1" type="ORF">Goklo_029169</name>
</gene>
<comment type="caution">
    <text evidence="1">The sequence shown here is derived from an EMBL/GenBank/DDBJ whole genome shotgun (WGS) entry which is preliminary data.</text>
</comment>
<protein>
    <submittedName>
        <fullName evidence="1">Uncharacterized protein</fullName>
    </submittedName>
</protein>
<keyword evidence="2" id="KW-1185">Reference proteome</keyword>
<sequence>MKRDCPKVSSVSAIKRNDEPEESALIDTEASDLFMLEKVTRKLGLSIKKLNKKIKTVNSEEAPTLGVVMWSYKSVNGMTMKTLRTKSYESSFGSVSGAKVRYEACGFNCRADTFRKSGLCIGLQEKGNDAKTVKMRALSKFISKEANGLWAIRSQGVRENVTGQNAKPVTKAHDAPHEGLSIRWGSFSPRELARFKELFEKPIRLKPGWPDNEDMKI</sequence>
<reference evidence="1 2" key="1">
    <citation type="journal article" date="2019" name="Genome Biol. Evol.">
        <title>Insights into the evolution of the New World diploid cottons (Gossypium, subgenus Houzingenia) based on genome sequencing.</title>
        <authorList>
            <person name="Grover C.E."/>
            <person name="Arick M.A. 2nd"/>
            <person name="Thrash A."/>
            <person name="Conover J.L."/>
            <person name="Sanders W.S."/>
            <person name="Peterson D.G."/>
            <person name="Frelichowski J.E."/>
            <person name="Scheffler J.A."/>
            <person name="Scheffler B.E."/>
            <person name="Wendel J.F."/>
        </authorList>
    </citation>
    <scope>NUCLEOTIDE SEQUENCE [LARGE SCALE GENOMIC DNA]</scope>
    <source>
        <strain evidence="1">57</strain>
        <tissue evidence="1">Leaf</tissue>
    </source>
</reference>
<name>A0A7J8WCH5_9ROSI</name>